<dbReference type="EMBL" id="CAJVQB010003592">
    <property type="protein sequence ID" value="CAG8612505.1"/>
    <property type="molecule type" value="Genomic_DNA"/>
</dbReference>
<comment type="caution">
    <text evidence="2">The sequence shown here is derived from an EMBL/GenBank/DDBJ whole genome shotgun (WGS) entry which is preliminary data.</text>
</comment>
<accession>A0ABN7ULD7</accession>
<evidence type="ECO:0000313" key="2">
    <source>
        <dbReference type="EMBL" id="CAG8612505.1"/>
    </source>
</evidence>
<evidence type="ECO:0000256" key="1">
    <source>
        <dbReference type="SAM" id="MobiDB-lite"/>
    </source>
</evidence>
<evidence type="ECO:0000313" key="3">
    <source>
        <dbReference type="Proteomes" id="UP000789901"/>
    </source>
</evidence>
<feature type="non-terminal residue" evidence="2">
    <location>
        <position position="1"/>
    </location>
</feature>
<gene>
    <name evidence="2" type="ORF">GMARGA_LOCUS7429</name>
</gene>
<proteinExistence type="predicted"/>
<feature type="compositionally biased region" description="Acidic residues" evidence="1">
    <location>
        <begin position="114"/>
        <end position="123"/>
    </location>
</feature>
<sequence>RHYSLDLAMLGYWVKKFFQDPSFSSQRNSLRIGSGRHVFFSEEEAKLYEWIMKVYQNGLAVTYSSIKLKMAEILDKSVLNAWEDISENIIIQSFKKCGISNYLSESEDHVIYESNEDNDEESDKDNNESDNGNKFNNKMR</sequence>
<name>A0ABN7ULD7_GIGMA</name>
<feature type="region of interest" description="Disordered" evidence="1">
    <location>
        <begin position="110"/>
        <end position="140"/>
    </location>
</feature>
<reference evidence="2 3" key="1">
    <citation type="submission" date="2021-06" db="EMBL/GenBank/DDBJ databases">
        <authorList>
            <person name="Kallberg Y."/>
            <person name="Tangrot J."/>
            <person name="Rosling A."/>
        </authorList>
    </citation>
    <scope>NUCLEOTIDE SEQUENCE [LARGE SCALE GENOMIC DNA]</scope>
    <source>
        <strain evidence="2 3">120-4 pot B 10/14</strain>
    </source>
</reference>
<protein>
    <submittedName>
        <fullName evidence="2">25103_t:CDS:1</fullName>
    </submittedName>
</protein>
<dbReference type="Proteomes" id="UP000789901">
    <property type="component" value="Unassembled WGS sequence"/>
</dbReference>
<keyword evidence="3" id="KW-1185">Reference proteome</keyword>
<organism evidence="2 3">
    <name type="scientific">Gigaspora margarita</name>
    <dbReference type="NCBI Taxonomy" id="4874"/>
    <lineage>
        <taxon>Eukaryota</taxon>
        <taxon>Fungi</taxon>
        <taxon>Fungi incertae sedis</taxon>
        <taxon>Mucoromycota</taxon>
        <taxon>Glomeromycotina</taxon>
        <taxon>Glomeromycetes</taxon>
        <taxon>Diversisporales</taxon>
        <taxon>Gigasporaceae</taxon>
        <taxon>Gigaspora</taxon>
    </lineage>
</organism>